<proteinExistence type="predicted"/>
<dbReference type="Proteomes" id="UP000199727">
    <property type="component" value="Unassembled WGS sequence"/>
</dbReference>
<dbReference type="EMBL" id="AMKT01000007">
    <property type="protein sequence ID" value="OXG29875.1"/>
    <property type="molecule type" value="Genomic_DNA"/>
</dbReference>
<evidence type="ECO:0000313" key="1">
    <source>
        <dbReference type="EMBL" id="OXG29875.1"/>
    </source>
</evidence>
<dbReference type="OrthoDB" id="2559629at2759"/>
<comment type="caution">
    <text evidence="1">The sequence shown here is derived from an EMBL/GenBank/DDBJ whole genome shotgun (WGS) entry which is preliminary data.</text>
</comment>
<sequence>MFHFRLGQASPQSELIRLKQAPALNPNYNMVIKYLDCLNRLADQLIPNSNLPTWLIEVQHLIRLLQKRVFSRMPLTPVERNALLNFAQYWRSMTRPPYNMGRPEAQIVMITLAEFATK</sequence>
<protein>
    <submittedName>
        <fullName evidence="1">Uncharacterized protein</fullName>
    </submittedName>
</protein>
<accession>A0A854QLI1</accession>
<name>A0A854QLI1_CRYNE</name>
<organism evidence="1 2">
    <name type="scientific">Cryptococcus neoformans Tu259-1</name>
    <dbReference type="NCBI Taxonomy" id="1230072"/>
    <lineage>
        <taxon>Eukaryota</taxon>
        <taxon>Fungi</taxon>
        <taxon>Dikarya</taxon>
        <taxon>Basidiomycota</taxon>
        <taxon>Agaricomycotina</taxon>
        <taxon>Tremellomycetes</taxon>
        <taxon>Tremellales</taxon>
        <taxon>Cryptococcaceae</taxon>
        <taxon>Cryptococcus</taxon>
        <taxon>Cryptococcus neoformans species complex</taxon>
    </lineage>
</organism>
<reference evidence="1 2" key="1">
    <citation type="submission" date="2017-06" db="EMBL/GenBank/DDBJ databases">
        <title>Global population genomics of the pathogenic fungus Cryptococcus neoformans var. grubii.</title>
        <authorList>
            <person name="Cuomo C."/>
            <person name="Litvintseva A."/>
            <person name="Chen Y."/>
            <person name="Young S."/>
            <person name="Zeng Q."/>
            <person name="Chapman S."/>
            <person name="Gujja S."/>
            <person name="Saif S."/>
            <person name="Birren B."/>
        </authorList>
    </citation>
    <scope>NUCLEOTIDE SEQUENCE [LARGE SCALE GENOMIC DNA]</scope>
    <source>
        <strain evidence="1 2">Tu259-1</strain>
    </source>
</reference>
<evidence type="ECO:0000313" key="2">
    <source>
        <dbReference type="Proteomes" id="UP000199727"/>
    </source>
</evidence>
<dbReference type="AlphaFoldDB" id="A0A854QLI1"/>
<gene>
    <name evidence="1" type="ORF">C361_00309</name>
</gene>